<organism evidence="1 2">
    <name type="scientific">Trichonephila inaurata madagascariensis</name>
    <dbReference type="NCBI Taxonomy" id="2747483"/>
    <lineage>
        <taxon>Eukaryota</taxon>
        <taxon>Metazoa</taxon>
        <taxon>Ecdysozoa</taxon>
        <taxon>Arthropoda</taxon>
        <taxon>Chelicerata</taxon>
        <taxon>Arachnida</taxon>
        <taxon>Araneae</taxon>
        <taxon>Araneomorphae</taxon>
        <taxon>Entelegynae</taxon>
        <taxon>Araneoidea</taxon>
        <taxon>Nephilidae</taxon>
        <taxon>Trichonephila</taxon>
        <taxon>Trichonephila inaurata</taxon>
    </lineage>
</organism>
<dbReference type="AlphaFoldDB" id="A0A8X6XEB5"/>
<name>A0A8X6XEB5_9ARAC</name>
<accession>A0A8X6XEB5</accession>
<keyword evidence="2" id="KW-1185">Reference proteome</keyword>
<dbReference type="EMBL" id="BMAV01007911">
    <property type="protein sequence ID" value="GFY51132.1"/>
    <property type="molecule type" value="Genomic_DNA"/>
</dbReference>
<dbReference type="OrthoDB" id="6430068at2759"/>
<gene>
    <name evidence="1" type="ORF">TNIN_340031</name>
</gene>
<proteinExistence type="predicted"/>
<evidence type="ECO:0000313" key="1">
    <source>
        <dbReference type="EMBL" id="GFY51132.1"/>
    </source>
</evidence>
<dbReference type="Proteomes" id="UP000886998">
    <property type="component" value="Unassembled WGS sequence"/>
</dbReference>
<evidence type="ECO:0000313" key="2">
    <source>
        <dbReference type="Proteomes" id="UP000886998"/>
    </source>
</evidence>
<protein>
    <submittedName>
        <fullName evidence="1">Uncharacterized protein</fullName>
    </submittedName>
</protein>
<reference evidence="1" key="1">
    <citation type="submission" date="2020-08" db="EMBL/GenBank/DDBJ databases">
        <title>Multicomponent nature underlies the extraordinary mechanical properties of spider dragline silk.</title>
        <authorList>
            <person name="Kono N."/>
            <person name="Nakamura H."/>
            <person name="Mori M."/>
            <person name="Yoshida Y."/>
            <person name="Ohtoshi R."/>
            <person name="Malay A.D."/>
            <person name="Moran D.A.P."/>
            <person name="Tomita M."/>
            <person name="Numata K."/>
            <person name="Arakawa K."/>
        </authorList>
    </citation>
    <scope>NUCLEOTIDE SEQUENCE</scope>
</reference>
<sequence>MNIRALPRVMKFWEKPTNKAEEETEVVTEGQKEIKFKPSKRWFQNNKLPAGNSPMGKGKKFFSLSNFPKSVPLTVHPTDIQDILAAGAQFKWNLGGLKGLDFVYPYSRTFKRPERGLLKTSVVPVFDGKSTAYHTVTESFFS</sequence>
<comment type="caution">
    <text evidence="1">The sequence shown here is derived from an EMBL/GenBank/DDBJ whole genome shotgun (WGS) entry which is preliminary data.</text>
</comment>